<evidence type="ECO:0000313" key="2">
    <source>
        <dbReference type="Proteomes" id="UP000076852"/>
    </source>
</evidence>
<dbReference type="Proteomes" id="UP000076852">
    <property type="component" value="Chromosome 1"/>
</dbReference>
<protein>
    <recommendedName>
        <fullName evidence="3">AAA+ ATPase domain-containing protein</fullName>
    </recommendedName>
</protein>
<name>A0A160FKY3_9BURK</name>
<evidence type="ECO:0008006" key="3">
    <source>
        <dbReference type="Google" id="ProtNLM"/>
    </source>
</evidence>
<dbReference type="EMBL" id="CP014578">
    <property type="protein sequence ID" value="ANB72756.1"/>
    <property type="molecule type" value="Genomic_DNA"/>
</dbReference>
<gene>
    <name evidence="1" type="ORF">AYM40_10570</name>
</gene>
<accession>A0A160FKY3</accession>
<proteinExistence type="predicted"/>
<organism evidence="1 2">
    <name type="scientific">Paraburkholderia phytofirmans OLGA172</name>
    <dbReference type="NCBI Taxonomy" id="1417228"/>
    <lineage>
        <taxon>Bacteria</taxon>
        <taxon>Pseudomonadati</taxon>
        <taxon>Pseudomonadota</taxon>
        <taxon>Betaproteobacteria</taxon>
        <taxon>Burkholderiales</taxon>
        <taxon>Burkholderiaceae</taxon>
        <taxon>Paraburkholderia</taxon>
    </lineage>
</organism>
<sequence length="319" mass="35975">MRLFQHTMRAIRTGVSGYHFLGAHRDGITRTLFVLQAMVEQAAPGVVTAYLTFSRGKRVDPLRHVCLSLLQSGNCPNVHGKTEDLRIRAFQRFVGEGRNIPKSTIVLFLDNVQDCAPEDIFAIDDLRHELDRNGIPLLVLSAGHSSGMHAWQSSLKKNKVDAAVRKMLVGHRLQFSAIASPEEVRGILQLIDLKKSDETGETWTSFFLPEQTDRGFTLESETENFIMALGGRENTKRIFYTGIPQGAFFETVRLFLDHAADEGPKAISDRMRQEFWTFALYESDFFDAIEDKIEEGVANGMAARRDQLHDQEEASLEDT</sequence>
<keyword evidence="2" id="KW-1185">Reference proteome</keyword>
<evidence type="ECO:0000313" key="1">
    <source>
        <dbReference type="EMBL" id="ANB72756.1"/>
    </source>
</evidence>
<dbReference type="AlphaFoldDB" id="A0A160FKY3"/>
<reference evidence="1 2" key="1">
    <citation type="journal article" date="2016" name="Gene">
        <title>PacBio SMRT assembly of a complex multi-replicon genome reveals chlorocatechol degradative operon in a region of genome plasticity.</title>
        <authorList>
            <person name="Ricker N."/>
            <person name="Shen S.Y."/>
            <person name="Goordial J."/>
            <person name="Jin S."/>
            <person name="Fulthorpe R.R."/>
        </authorList>
    </citation>
    <scope>NUCLEOTIDE SEQUENCE [LARGE SCALE GENOMIC DNA]</scope>
    <source>
        <strain evidence="1 2">OLGA172</strain>
    </source>
</reference>
<dbReference type="KEGG" id="buz:AYM40_10570"/>